<feature type="DNA-binding region" description="H-T-H motif" evidence="2">
    <location>
        <begin position="35"/>
        <end position="54"/>
    </location>
</feature>
<dbReference type="EMBL" id="BAAAZN010000005">
    <property type="protein sequence ID" value="GAA3542422.1"/>
    <property type="molecule type" value="Genomic_DNA"/>
</dbReference>
<dbReference type="PROSITE" id="PS50977">
    <property type="entry name" value="HTH_TETR_2"/>
    <property type="match status" value="1"/>
</dbReference>
<evidence type="ECO:0000313" key="4">
    <source>
        <dbReference type="EMBL" id="GAA3542422.1"/>
    </source>
</evidence>
<keyword evidence="5" id="KW-1185">Reference proteome</keyword>
<dbReference type="InterPro" id="IPR001647">
    <property type="entry name" value="HTH_TetR"/>
</dbReference>
<comment type="caution">
    <text evidence="4">The sequence shown here is derived from an EMBL/GenBank/DDBJ whole genome shotgun (WGS) entry which is preliminary data.</text>
</comment>
<dbReference type="Proteomes" id="UP001500689">
    <property type="component" value="Unassembled WGS sequence"/>
</dbReference>
<feature type="domain" description="HTH tetR-type" evidence="3">
    <location>
        <begin position="12"/>
        <end position="72"/>
    </location>
</feature>
<keyword evidence="1 2" id="KW-0238">DNA-binding</keyword>
<dbReference type="RefSeq" id="WP_344859460.1">
    <property type="nucleotide sequence ID" value="NZ_BAAAZN010000005.1"/>
</dbReference>
<reference evidence="5" key="1">
    <citation type="journal article" date="2019" name="Int. J. Syst. Evol. Microbiol.">
        <title>The Global Catalogue of Microorganisms (GCM) 10K type strain sequencing project: providing services to taxonomists for standard genome sequencing and annotation.</title>
        <authorList>
            <consortium name="The Broad Institute Genomics Platform"/>
            <consortium name="The Broad Institute Genome Sequencing Center for Infectious Disease"/>
            <person name="Wu L."/>
            <person name="Ma J."/>
        </authorList>
    </citation>
    <scope>NUCLEOTIDE SEQUENCE [LARGE SCALE GENOMIC DNA]</scope>
    <source>
        <strain evidence="5">JCM 16898</strain>
    </source>
</reference>
<dbReference type="PANTHER" id="PTHR30055:SF174">
    <property type="entry name" value="TRANSCRIPTIONAL REGULATORY PROTEIN (PROBABLY TETR-FAMILY)-RELATED"/>
    <property type="match status" value="1"/>
</dbReference>
<dbReference type="PROSITE" id="PS01081">
    <property type="entry name" value="HTH_TETR_1"/>
    <property type="match status" value="1"/>
</dbReference>
<dbReference type="InterPro" id="IPR050109">
    <property type="entry name" value="HTH-type_TetR-like_transc_reg"/>
</dbReference>
<gene>
    <name evidence="4" type="ORF">GCM10022222_27600</name>
</gene>
<dbReference type="InterPro" id="IPR009057">
    <property type="entry name" value="Homeodomain-like_sf"/>
</dbReference>
<dbReference type="Pfam" id="PF00440">
    <property type="entry name" value="TetR_N"/>
    <property type="match status" value="1"/>
</dbReference>
<dbReference type="PRINTS" id="PR00455">
    <property type="entry name" value="HTHTETR"/>
</dbReference>
<dbReference type="InterPro" id="IPR023772">
    <property type="entry name" value="DNA-bd_HTH_TetR-type_CS"/>
</dbReference>
<dbReference type="SUPFAM" id="SSF46689">
    <property type="entry name" value="Homeodomain-like"/>
    <property type="match status" value="1"/>
</dbReference>
<evidence type="ECO:0000256" key="1">
    <source>
        <dbReference type="ARBA" id="ARBA00023125"/>
    </source>
</evidence>
<sequence>MTGGPRRRLEPAQRRAEILAAARRLFGADSYSAVSTSDIAEAAGVARPLINHYFGSKRELYLEVVRQLMIVPAPVVDALPDGPVRTRLEVGIDRWIDVVERNRDAWLTVIGPETAAHDPEIERIVLEADEVAADRVLSAALLTDVAEGRAQLRAMIRSYGGMLRAASREWLVRGTLRREELRTFLVESLVQLLEVTYPAVLAEPNDARTRQASSRSTA</sequence>
<accession>A0ABP6VXC0</accession>
<name>A0ABP6VXC0_9PSEU</name>
<evidence type="ECO:0000256" key="2">
    <source>
        <dbReference type="PROSITE-ProRule" id="PRU00335"/>
    </source>
</evidence>
<proteinExistence type="predicted"/>
<organism evidence="4 5">
    <name type="scientific">Amycolatopsis ultiminotia</name>
    <dbReference type="NCBI Taxonomy" id="543629"/>
    <lineage>
        <taxon>Bacteria</taxon>
        <taxon>Bacillati</taxon>
        <taxon>Actinomycetota</taxon>
        <taxon>Actinomycetes</taxon>
        <taxon>Pseudonocardiales</taxon>
        <taxon>Pseudonocardiaceae</taxon>
        <taxon>Amycolatopsis</taxon>
    </lineage>
</organism>
<dbReference type="PANTHER" id="PTHR30055">
    <property type="entry name" value="HTH-TYPE TRANSCRIPTIONAL REGULATOR RUTR"/>
    <property type="match status" value="1"/>
</dbReference>
<dbReference type="Gene3D" id="1.10.357.10">
    <property type="entry name" value="Tetracycline Repressor, domain 2"/>
    <property type="match status" value="1"/>
</dbReference>
<evidence type="ECO:0000259" key="3">
    <source>
        <dbReference type="PROSITE" id="PS50977"/>
    </source>
</evidence>
<protein>
    <submittedName>
        <fullName evidence="4">TetR/AcrR family transcriptional regulator</fullName>
    </submittedName>
</protein>
<evidence type="ECO:0000313" key="5">
    <source>
        <dbReference type="Proteomes" id="UP001500689"/>
    </source>
</evidence>